<feature type="chain" id="PRO_5015354016" evidence="2">
    <location>
        <begin position="19"/>
        <end position="273"/>
    </location>
</feature>
<organism evidence="3 4">
    <name type="scientific">Christiangramia fulva</name>
    <dbReference type="NCBI Taxonomy" id="2126553"/>
    <lineage>
        <taxon>Bacteria</taxon>
        <taxon>Pseudomonadati</taxon>
        <taxon>Bacteroidota</taxon>
        <taxon>Flavobacteriia</taxon>
        <taxon>Flavobacteriales</taxon>
        <taxon>Flavobacteriaceae</taxon>
        <taxon>Christiangramia</taxon>
    </lineage>
</organism>
<dbReference type="EMBL" id="CP028136">
    <property type="protein sequence ID" value="AVR45972.1"/>
    <property type="molecule type" value="Genomic_DNA"/>
</dbReference>
<evidence type="ECO:0000313" key="4">
    <source>
        <dbReference type="Proteomes" id="UP000241507"/>
    </source>
</evidence>
<feature type="signal peptide" evidence="2">
    <location>
        <begin position="1"/>
        <end position="18"/>
    </location>
</feature>
<keyword evidence="2" id="KW-0732">Signal</keyword>
<name>A0A2R3Z6Z4_9FLAO</name>
<dbReference type="Pfam" id="PF09697">
    <property type="entry name" value="Porph_ging"/>
    <property type="match status" value="1"/>
</dbReference>
<accession>A0A2R3Z6Z4</accession>
<dbReference type="RefSeq" id="WP_107012747.1">
    <property type="nucleotide sequence ID" value="NZ_CP028136.1"/>
</dbReference>
<proteinExistence type="predicted"/>
<dbReference type="NCBIfam" id="TIGR01200">
    <property type="entry name" value="GLPGLI"/>
    <property type="match status" value="1"/>
</dbReference>
<evidence type="ECO:0000256" key="1">
    <source>
        <dbReference type="SAM" id="MobiDB-lite"/>
    </source>
</evidence>
<sequence>MRKLIILALLMSLGYLKAQTPYPYKATYRLEYQENATDTNSIKSEIGVLYLGKDHSRYSSLGKAVKDSLENMENPETMRMDEYNQMTDFKYKIFKNFKENELILAEKVFQYKLKYKQDLKQINWEIQPENKEILGFSVQKATGNFAGRNYIAWFAPELPFSDGPYKFSGLPGLILEISDLQGQYNFSLTGFQKLEKPANKLLNLDSYKVVSQQELDQVRDDYNRDPIGTMQKAGIRFGWSEEDEAKTRKELSEKYKKRNNPIELQSNKSSIKN</sequence>
<dbReference type="Proteomes" id="UP000241507">
    <property type="component" value="Chromosome"/>
</dbReference>
<dbReference type="OrthoDB" id="1440774at2"/>
<dbReference type="AlphaFoldDB" id="A0A2R3Z6Z4"/>
<evidence type="ECO:0000313" key="3">
    <source>
        <dbReference type="EMBL" id="AVR45972.1"/>
    </source>
</evidence>
<reference evidence="4" key="1">
    <citation type="submission" date="2018-03" db="EMBL/GenBank/DDBJ databases">
        <title>Gramella fulva sp. nov., isolated from a dry surface of tidal flat.</title>
        <authorList>
            <person name="Hwang S.H."/>
            <person name="Hwang W.M."/>
            <person name="Kang K."/>
            <person name="Ahn T.-Y."/>
        </authorList>
    </citation>
    <scope>NUCLEOTIDE SEQUENCE [LARGE SCALE GENOMIC DNA]</scope>
    <source>
        <strain evidence="4">SH35</strain>
    </source>
</reference>
<gene>
    <name evidence="3" type="ORF">C7S20_12305</name>
</gene>
<dbReference type="InterPro" id="IPR005901">
    <property type="entry name" value="GLPGLI"/>
</dbReference>
<protein>
    <submittedName>
        <fullName evidence="3">GLPGLI family protein</fullName>
    </submittedName>
</protein>
<feature type="compositionally biased region" description="Polar residues" evidence="1">
    <location>
        <begin position="262"/>
        <end position="273"/>
    </location>
</feature>
<evidence type="ECO:0000256" key="2">
    <source>
        <dbReference type="SAM" id="SignalP"/>
    </source>
</evidence>
<feature type="region of interest" description="Disordered" evidence="1">
    <location>
        <begin position="250"/>
        <end position="273"/>
    </location>
</feature>
<keyword evidence="4" id="KW-1185">Reference proteome</keyword>
<dbReference type="KEGG" id="grs:C7S20_12305"/>